<name>A0A916JH59_9BACT</name>
<gene>
    <name evidence="1" type="ORF">DYBT9275_05048</name>
</gene>
<dbReference type="Pfam" id="PF13376">
    <property type="entry name" value="OmdA"/>
    <property type="match status" value="1"/>
</dbReference>
<dbReference type="AlphaFoldDB" id="A0A916JH59"/>
<dbReference type="Proteomes" id="UP000680038">
    <property type="component" value="Unassembled WGS sequence"/>
</dbReference>
<evidence type="ECO:0000313" key="2">
    <source>
        <dbReference type="Proteomes" id="UP000680038"/>
    </source>
</evidence>
<comment type="caution">
    <text evidence="1">The sequence shown here is derived from an EMBL/GenBank/DDBJ whole genome shotgun (WGS) entry which is preliminary data.</text>
</comment>
<proteinExistence type="predicted"/>
<accession>A0A916JH59</accession>
<sequence>MAVDFETRIHKLEHLAGFYLEIPSDIVQKLGGLNNRLICTANQSLSWQCGLAALGNGSAYITFASPKMKKLKVKEGDTVHVSLQHDHSDYGAKMPVELQEVLDQDDEGNRRFHKMAAGKQRYIMTYISDIKSGQLRIERAVRIIENIKRLTEGKEKFADFMKVK</sequence>
<organism evidence="1 2">
    <name type="scientific">Dyadobacter helix</name>
    <dbReference type="NCBI Taxonomy" id="2822344"/>
    <lineage>
        <taxon>Bacteria</taxon>
        <taxon>Pseudomonadati</taxon>
        <taxon>Bacteroidota</taxon>
        <taxon>Cytophagia</taxon>
        <taxon>Cytophagales</taxon>
        <taxon>Spirosomataceae</taxon>
        <taxon>Dyadobacter</taxon>
    </lineage>
</organism>
<dbReference type="EMBL" id="CAJRAF010000002">
    <property type="protein sequence ID" value="CAG5011892.1"/>
    <property type="molecule type" value="Genomic_DNA"/>
</dbReference>
<dbReference type="InterPro" id="IPR037079">
    <property type="entry name" value="AF2212/PG0164-like_sf"/>
</dbReference>
<protein>
    <recommendedName>
        <fullName evidence="3">DUF1905 domain-containing protein</fullName>
    </recommendedName>
</protein>
<dbReference type="InterPro" id="IPR015018">
    <property type="entry name" value="DUF1905"/>
</dbReference>
<reference evidence="1" key="1">
    <citation type="submission" date="2021-04" db="EMBL/GenBank/DDBJ databases">
        <authorList>
            <person name="Rodrigo-Torres L."/>
            <person name="Arahal R. D."/>
            <person name="Lucena T."/>
        </authorList>
    </citation>
    <scope>NUCLEOTIDE SEQUENCE</scope>
    <source>
        <strain evidence="1">CECT 9275</strain>
    </source>
</reference>
<evidence type="ECO:0008006" key="3">
    <source>
        <dbReference type="Google" id="ProtNLM"/>
    </source>
</evidence>
<dbReference type="Pfam" id="PF08922">
    <property type="entry name" value="DUF1905"/>
    <property type="match status" value="1"/>
</dbReference>
<keyword evidence="2" id="KW-1185">Reference proteome</keyword>
<dbReference type="SUPFAM" id="SSF141694">
    <property type="entry name" value="AF2212/PG0164-like"/>
    <property type="match status" value="1"/>
</dbReference>
<evidence type="ECO:0000313" key="1">
    <source>
        <dbReference type="EMBL" id="CAG5011892.1"/>
    </source>
</evidence>
<dbReference type="Gene3D" id="2.40.30.100">
    <property type="entry name" value="AF2212/PG0164-like"/>
    <property type="match status" value="1"/>
</dbReference>